<name>K1QGY9_MAGGI</name>
<dbReference type="PROSITE" id="PS50088">
    <property type="entry name" value="ANK_REPEAT"/>
    <property type="match status" value="4"/>
</dbReference>
<dbReference type="SUPFAM" id="SSF158235">
    <property type="entry name" value="SOCS box-like"/>
    <property type="match status" value="1"/>
</dbReference>
<dbReference type="Gene3D" id="1.10.750.20">
    <property type="entry name" value="SOCS box"/>
    <property type="match status" value="1"/>
</dbReference>
<dbReference type="HOGENOM" id="CLU_000134_4_2_1"/>
<dbReference type="Gene3D" id="1.25.40.20">
    <property type="entry name" value="Ankyrin repeat-containing domain"/>
    <property type="match status" value="2"/>
</dbReference>
<evidence type="ECO:0000256" key="2">
    <source>
        <dbReference type="ARBA" id="ARBA00022737"/>
    </source>
</evidence>
<dbReference type="InParanoid" id="K1QGY9"/>
<sequence length="293" mass="32644">MLRAWTYIRSVFVCVLSLLKMHMSDGVRGPLASIVRFEHVEWWPTSSTDRQRRDVLPSRSSLGSKQQTSIVKHDLSRDISLLISAFILQVNVRNIDGATPLCDAASSGHVDIVRLLLERGAYVNPPLLLTSPLHEATLRDKWETVEVLAAAGANLNSSDCHFGTPLHVAACQGSIKCSESLLRAGACVNAIKSLNTPLHEAARRQDVSLILLLLACGADVTARNNNGLRPDELVLSSTHPAKRVLIQWQNHPRDLKHYCRLVLRRQIGAKRLLFIPELPVPKSLQEYLDFRFC</sequence>
<keyword evidence="3" id="KW-0040">ANK repeat</keyword>
<dbReference type="GO" id="GO:0045732">
    <property type="term" value="P:positive regulation of protein catabolic process"/>
    <property type="evidence" value="ECO:0007669"/>
    <property type="project" value="TreeGrafter"/>
</dbReference>
<dbReference type="PRINTS" id="PR01415">
    <property type="entry name" value="ANKYRIN"/>
</dbReference>
<dbReference type="Pfam" id="PF12796">
    <property type="entry name" value="Ank_2"/>
    <property type="match status" value="1"/>
</dbReference>
<dbReference type="SUPFAM" id="SSF48403">
    <property type="entry name" value="Ankyrin repeat"/>
    <property type="match status" value="1"/>
</dbReference>
<dbReference type="InterPro" id="IPR036036">
    <property type="entry name" value="SOCS_box-like_dom_sf"/>
</dbReference>
<dbReference type="PANTHER" id="PTHR24136:SF53">
    <property type="entry name" value="ANKYRIN REPEAT AND SOCS BOX CONTAINING 13"/>
    <property type="match status" value="1"/>
</dbReference>
<dbReference type="InterPro" id="IPR051573">
    <property type="entry name" value="Ankyrin-SOCS_box_domain"/>
</dbReference>
<dbReference type="Pfam" id="PF07525">
    <property type="entry name" value="SOCS_box"/>
    <property type="match status" value="1"/>
</dbReference>
<keyword evidence="2" id="KW-0677">Repeat</keyword>
<dbReference type="InterPro" id="IPR001496">
    <property type="entry name" value="SOCS_box"/>
</dbReference>
<dbReference type="PROSITE" id="PS50297">
    <property type="entry name" value="ANK_REP_REGION"/>
    <property type="match status" value="3"/>
</dbReference>
<dbReference type="PROSITE" id="PS50225">
    <property type="entry name" value="SOCS"/>
    <property type="match status" value="1"/>
</dbReference>
<dbReference type="SMART" id="SM00248">
    <property type="entry name" value="ANK"/>
    <property type="match status" value="4"/>
</dbReference>
<accession>K1QGY9</accession>
<gene>
    <name evidence="4" type="ORF">CGI_10005063</name>
</gene>
<organism evidence="4">
    <name type="scientific">Magallana gigas</name>
    <name type="common">Pacific oyster</name>
    <name type="synonym">Crassostrea gigas</name>
    <dbReference type="NCBI Taxonomy" id="29159"/>
    <lineage>
        <taxon>Eukaryota</taxon>
        <taxon>Metazoa</taxon>
        <taxon>Spiralia</taxon>
        <taxon>Lophotrochozoa</taxon>
        <taxon>Mollusca</taxon>
        <taxon>Bivalvia</taxon>
        <taxon>Autobranchia</taxon>
        <taxon>Pteriomorphia</taxon>
        <taxon>Ostreida</taxon>
        <taxon>Ostreoidea</taxon>
        <taxon>Ostreidae</taxon>
        <taxon>Magallana</taxon>
    </lineage>
</organism>
<evidence type="ECO:0000256" key="3">
    <source>
        <dbReference type="ARBA" id="ARBA00023043"/>
    </source>
</evidence>
<evidence type="ECO:0000256" key="1">
    <source>
        <dbReference type="ARBA" id="ARBA00005949"/>
    </source>
</evidence>
<dbReference type="AlphaFoldDB" id="K1QGY9"/>
<dbReference type="GO" id="GO:0035556">
    <property type="term" value="P:intracellular signal transduction"/>
    <property type="evidence" value="ECO:0007669"/>
    <property type="project" value="InterPro"/>
</dbReference>
<dbReference type="SMART" id="SM00969">
    <property type="entry name" value="SOCS_box"/>
    <property type="match status" value="1"/>
</dbReference>
<protein>
    <submittedName>
        <fullName evidence="4">Ankyrin repeat and SOCS box protein 13</fullName>
    </submittedName>
</protein>
<dbReference type="PANTHER" id="PTHR24136">
    <property type="entry name" value="SOWAH (DROSOPHILA) HOMOLOG"/>
    <property type="match status" value="1"/>
</dbReference>
<dbReference type="EMBL" id="JH818208">
    <property type="protein sequence ID" value="EKC20901.1"/>
    <property type="molecule type" value="Genomic_DNA"/>
</dbReference>
<dbReference type="Pfam" id="PF00023">
    <property type="entry name" value="Ank"/>
    <property type="match status" value="1"/>
</dbReference>
<dbReference type="GO" id="GO:0016567">
    <property type="term" value="P:protein ubiquitination"/>
    <property type="evidence" value="ECO:0007669"/>
    <property type="project" value="TreeGrafter"/>
</dbReference>
<evidence type="ECO:0000313" key="4">
    <source>
        <dbReference type="EMBL" id="EKC20901.1"/>
    </source>
</evidence>
<reference evidence="4" key="1">
    <citation type="journal article" date="2012" name="Nature">
        <title>The oyster genome reveals stress adaptation and complexity of shell formation.</title>
        <authorList>
            <person name="Zhang G."/>
            <person name="Fang X."/>
            <person name="Guo X."/>
            <person name="Li L."/>
            <person name="Luo R."/>
            <person name="Xu F."/>
            <person name="Yang P."/>
            <person name="Zhang L."/>
            <person name="Wang X."/>
            <person name="Qi H."/>
            <person name="Xiong Z."/>
            <person name="Que H."/>
            <person name="Xie Y."/>
            <person name="Holland P.W."/>
            <person name="Paps J."/>
            <person name="Zhu Y."/>
            <person name="Wu F."/>
            <person name="Chen Y."/>
            <person name="Wang J."/>
            <person name="Peng C."/>
            <person name="Meng J."/>
            <person name="Yang L."/>
            <person name="Liu J."/>
            <person name="Wen B."/>
            <person name="Zhang N."/>
            <person name="Huang Z."/>
            <person name="Zhu Q."/>
            <person name="Feng Y."/>
            <person name="Mount A."/>
            <person name="Hedgecock D."/>
            <person name="Xu Z."/>
            <person name="Liu Y."/>
            <person name="Domazet-Loso T."/>
            <person name="Du Y."/>
            <person name="Sun X."/>
            <person name="Zhang S."/>
            <person name="Liu B."/>
            <person name="Cheng P."/>
            <person name="Jiang X."/>
            <person name="Li J."/>
            <person name="Fan D."/>
            <person name="Wang W."/>
            <person name="Fu W."/>
            <person name="Wang T."/>
            <person name="Wang B."/>
            <person name="Zhang J."/>
            <person name="Peng Z."/>
            <person name="Li Y."/>
            <person name="Li N."/>
            <person name="Wang J."/>
            <person name="Chen M."/>
            <person name="He Y."/>
            <person name="Tan F."/>
            <person name="Song X."/>
            <person name="Zheng Q."/>
            <person name="Huang R."/>
            <person name="Yang H."/>
            <person name="Du X."/>
            <person name="Chen L."/>
            <person name="Yang M."/>
            <person name="Gaffney P.M."/>
            <person name="Wang S."/>
            <person name="Luo L."/>
            <person name="She Z."/>
            <person name="Ming Y."/>
            <person name="Huang W."/>
            <person name="Zhang S."/>
            <person name="Huang B."/>
            <person name="Zhang Y."/>
            <person name="Qu T."/>
            <person name="Ni P."/>
            <person name="Miao G."/>
            <person name="Wang J."/>
            <person name="Wang Q."/>
            <person name="Steinberg C.E."/>
            <person name="Wang H."/>
            <person name="Li N."/>
            <person name="Qian L."/>
            <person name="Zhang G."/>
            <person name="Li Y."/>
            <person name="Yang H."/>
            <person name="Liu X."/>
            <person name="Wang J."/>
            <person name="Yin Y."/>
            <person name="Wang J."/>
        </authorList>
    </citation>
    <scope>NUCLEOTIDE SEQUENCE [LARGE SCALE GENOMIC DNA]</scope>
    <source>
        <strain evidence="4">05x7-T-G4-1.051#20</strain>
    </source>
</reference>
<dbReference type="CDD" id="cd03716">
    <property type="entry name" value="SOCS_ASB_like"/>
    <property type="match status" value="1"/>
</dbReference>
<dbReference type="InterPro" id="IPR002110">
    <property type="entry name" value="Ankyrin_rpt"/>
</dbReference>
<proteinExistence type="inferred from homology"/>
<dbReference type="InterPro" id="IPR036770">
    <property type="entry name" value="Ankyrin_rpt-contain_sf"/>
</dbReference>
<comment type="similarity">
    <text evidence="1">Belongs to the ankyrin SOCS box (ASB) family.</text>
</comment>